<reference evidence="2 3" key="2">
    <citation type="journal article" date="2016" name="Environ. Microbiol. Rep.">
        <title>Metagenomic evidence for the presence of phototrophic Gemmatimonadetes bacteria in diverse environments.</title>
        <authorList>
            <person name="Zeng Y."/>
            <person name="Baumbach J."/>
            <person name="Barbosa E.G."/>
            <person name="Azevedo V."/>
            <person name="Zhang C."/>
            <person name="Koblizek M."/>
        </authorList>
    </citation>
    <scope>NUCLEOTIDE SEQUENCE [LARGE SCALE GENOMIC DNA]</scope>
    <source>
        <strain evidence="2 3">AP64</strain>
    </source>
</reference>
<evidence type="ECO:0000313" key="3">
    <source>
        <dbReference type="Proteomes" id="UP000076404"/>
    </source>
</evidence>
<feature type="transmembrane region" description="Helical" evidence="1">
    <location>
        <begin position="21"/>
        <end position="42"/>
    </location>
</feature>
<feature type="transmembrane region" description="Helical" evidence="1">
    <location>
        <begin position="99"/>
        <end position="118"/>
    </location>
</feature>
<feature type="transmembrane region" description="Helical" evidence="1">
    <location>
        <begin position="62"/>
        <end position="87"/>
    </location>
</feature>
<gene>
    <name evidence="2" type="ORF">GEMMAAP_15885</name>
</gene>
<feature type="transmembrane region" description="Helical" evidence="1">
    <location>
        <begin position="259"/>
        <end position="280"/>
    </location>
</feature>
<dbReference type="eggNOG" id="COG0501">
    <property type="taxonomic scope" value="Bacteria"/>
</dbReference>
<dbReference type="EMBL" id="CP011454">
    <property type="protein sequence ID" value="AMW05871.1"/>
    <property type="molecule type" value="Genomic_DNA"/>
</dbReference>
<dbReference type="AlphaFoldDB" id="A0A143BN37"/>
<feature type="transmembrane region" description="Helical" evidence="1">
    <location>
        <begin position="234"/>
        <end position="253"/>
    </location>
</feature>
<protein>
    <submittedName>
        <fullName evidence="2">Uncharacterized protein</fullName>
    </submittedName>
</protein>
<dbReference type="RefSeq" id="WP_026848409.1">
    <property type="nucleotide sequence ID" value="NZ_CP011454.1"/>
</dbReference>
<evidence type="ECO:0000256" key="1">
    <source>
        <dbReference type="SAM" id="Phobius"/>
    </source>
</evidence>
<keyword evidence="3" id="KW-1185">Reference proteome</keyword>
<dbReference type="OrthoDB" id="258397at2"/>
<proteinExistence type="predicted"/>
<organism evidence="2 3">
    <name type="scientific">Gemmatimonas phototrophica</name>
    <dbReference type="NCBI Taxonomy" id="1379270"/>
    <lineage>
        <taxon>Bacteria</taxon>
        <taxon>Pseudomonadati</taxon>
        <taxon>Gemmatimonadota</taxon>
        <taxon>Gemmatimonadia</taxon>
        <taxon>Gemmatimonadales</taxon>
        <taxon>Gemmatimonadaceae</taxon>
        <taxon>Gemmatimonas</taxon>
    </lineage>
</organism>
<keyword evidence="1" id="KW-1133">Transmembrane helix</keyword>
<sequence>MTSPSLSRSASIGALTYARSRLYLGISGVGTAVLAASCLLYFKIPAVGFSTSVEQSVGRSLFSVGLFFMMVAGLFFLFDLMGGAWVVRRKDNAPIWLAGWLRGVAVQWVVWMITAAALMLTARAAGAVATLSVFVGIQLLLALGRGRLARIIARFGVHPVSPLFAQAAERAGLEPAQLLVVDTHDEGFVGGWSSLVPRTLVVPRRWGMLSEDALTAQLARRQAVAVSGAHQRGVLGAMAFNTVGFVVVQQLSATTPATAAGIVTLMAGMTLWAFLGVLVLPTPSRAAVYATDATVASTLGVPAVVQSIELTDKWQDDEPTRSVNVERIFHPVPGRSNRLARLKAGQVGLGGLHAHHLARHALWLGWGTLSPISRVVHCNVGRTSLWAMLPGD</sequence>
<dbReference type="STRING" id="1379270.GEMMAAP_15885"/>
<accession>A0A143BN37</accession>
<dbReference type="KEGG" id="gph:GEMMAAP_15885"/>
<dbReference type="Proteomes" id="UP000076404">
    <property type="component" value="Chromosome"/>
</dbReference>
<feature type="transmembrane region" description="Helical" evidence="1">
    <location>
        <begin position="124"/>
        <end position="144"/>
    </location>
</feature>
<keyword evidence="1" id="KW-0472">Membrane</keyword>
<evidence type="ECO:0000313" key="2">
    <source>
        <dbReference type="EMBL" id="AMW05871.1"/>
    </source>
</evidence>
<keyword evidence="1" id="KW-0812">Transmembrane</keyword>
<name>A0A143BN37_9BACT</name>
<reference evidence="2 3" key="1">
    <citation type="journal article" date="2014" name="Proc. Natl. Acad. Sci. U.S.A.">
        <title>Functional type 2 photosynthetic reaction centers found in the rare bacterial phylum Gemmatimonadetes.</title>
        <authorList>
            <person name="Zeng Y."/>
            <person name="Feng F."/>
            <person name="Medova H."/>
            <person name="Dean J."/>
            <person name="Koblizek M."/>
        </authorList>
    </citation>
    <scope>NUCLEOTIDE SEQUENCE [LARGE SCALE GENOMIC DNA]</scope>
    <source>
        <strain evidence="2 3">AP64</strain>
    </source>
</reference>